<evidence type="ECO:0000256" key="3">
    <source>
        <dbReference type="ARBA" id="ARBA00023125"/>
    </source>
</evidence>
<gene>
    <name evidence="6" type="ORF">EDC18_10993</name>
</gene>
<keyword evidence="1" id="KW-0678">Repressor</keyword>
<organism evidence="6 7">
    <name type="scientific">Natranaerovirga pectinivora</name>
    <dbReference type="NCBI Taxonomy" id="682400"/>
    <lineage>
        <taxon>Bacteria</taxon>
        <taxon>Bacillati</taxon>
        <taxon>Bacillota</taxon>
        <taxon>Clostridia</taxon>
        <taxon>Lachnospirales</taxon>
        <taxon>Natranaerovirgaceae</taxon>
        <taxon>Natranaerovirga</taxon>
    </lineage>
</organism>
<dbReference type="PANTHER" id="PTHR30204">
    <property type="entry name" value="REDOX-CYCLING DRUG-SENSING TRANSCRIPTIONAL ACTIVATOR SOXR"/>
    <property type="match status" value="1"/>
</dbReference>
<proteinExistence type="predicted"/>
<dbReference type="Gene3D" id="1.10.1660.10">
    <property type="match status" value="1"/>
</dbReference>
<dbReference type="PROSITE" id="PS50937">
    <property type="entry name" value="HTH_MERR_2"/>
    <property type="match status" value="1"/>
</dbReference>
<dbReference type="Pfam" id="PF13411">
    <property type="entry name" value="MerR_1"/>
    <property type="match status" value="1"/>
</dbReference>
<keyword evidence="2" id="KW-0805">Transcription regulation</keyword>
<dbReference type="InterPro" id="IPR000551">
    <property type="entry name" value="MerR-type_HTH_dom"/>
</dbReference>
<protein>
    <submittedName>
        <fullName evidence="6">MerR-like DNA binding protein</fullName>
    </submittedName>
</protein>
<accession>A0A4R3ML16</accession>
<evidence type="ECO:0000256" key="1">
    <source>
        <dbReference type="ARBA" id="ARBA00022491"/>
    </source>
</evidence>
<evidence type="ECO:0000313" key="6">
    <source>
        <dbReference type="EMBL" id="TCT13130.1"/>
    </source>
</evidence>
<sequence>MVRYIISDASKRLNVEPHVLRYWEEELELDIPRNELGHRYYREEDIMALENIKALKDQGFQLKAIKMLLPNMDQVEDVSDHISENEKSNDRINEIQDSESNTDNLMEKKSQEIDLKLGTDNKLKQFQLIMKDMFEATLEENNILLTDTVSEKIIKQMDYLLRLKEEREEERFKRFDETLREVQKTRQEAAVTKSKKFKLFFSR</sequence>
<dbReference type="CDD" id="cd04764">
    <property type="entry name" value="HTH_MlrA-like_sg1"/>
    <property type="match status" value="1"/>
</dbReference>
<dbReference type="GO" id="GO:0003700">
    <property type="term" value="F:DNA-binding transcription factor activity"/>
    <property type="evidence" value="ECO:0007669"/>
    <property type="project" value="InterPro"/>
</dbReference>
<reference evidence="6 7" key="1">
    <citation type="submission" date="2019-03" db="EMBL/GenBank/DDBJ databases">
        <title>Genomic Encyclopedia of Type Strains, Phase IV (KMG-IV): sequencing the most valuable type-strain genomes for metagenomic binning, comparative biology and taxonomic classification.</title>
        <authorList>
            <person name="Goeker M."/>
        </authorList>
    </citation>
    <scope>NUCLEOTIDE SEQUENCE [LARGE SCALE GENOMIC DNA]</scope>
    <source>
        <strain evidence="6 7">DSM 24629</strain>
    </source>
</reference>
<dbReference type="Proteomes" id="UP000294902">
    <property type="component" value="Unassembled WGS sequence"/>
</dbReference>
<evidence type="ECO:0000256" key="4">
    <source>
        <dbReference type="ARBA" id="ARBA00023163"/>
    </source>
</evidence>
<dbReference type="PANTHER" id="PTHR30204:SF69">
    <property type="entry name" value="MERR-FAMILY TRANSCRIPTIONAL REGULATOR"/>
    <property type="match status" value="1"/>
</dbReference>
<dbReference type="RefSeq" id="WP_165878572.1">
    <property type="nucleotide sequence ID" value="NZ_SMAL01000009.1"/>
</dbReference>
<comment type="caution">
    <text evidence="6">The sequence shown here is derived from an EMBL/GenBank/DDBJ whole genome shotgun (WGS) entry which is preliminary data.</text>
</comment>
<keyword evidence="7" id="KW-1185">Reference proteome</keyword>
<dbReference type="AlphaFoldDB" id="A0A4R3ML16"/>
<dbReference type="SUPFAM" id="SSF46955">
    <property type="entry name" value="Putative DNA-binding domain"/>
    <property type="match status" value="1"/>
</dbReference>
<evidence type="ECO:0000313" key="7">
    <source>
        <dbReference type="Proteomes" id="UP000294902"/>
    </source>
</evidence>
<keyword evidence="4" id="KW-0804">Transcription</keyword>
<name>A0A4R3ML16_9FIRM</name>
<dbReference type="EMBL" id="SMAL01000009">
    <property type="protein sequence ID" value="TCT13130.1"/>
    <property type="molecule type" value="Genomic_DNA"/>
</dbReference>
<dbReference type="GO" id="GO:0003677">
    <property type="term" value="F:DNA binding"/>
    <property type="evidence" value="ECO:0007669"/>
    <property type="project" value="UniProtKB-KW"/>
</dbReference>
<keyword evidence="3" id="KW-0238">DNA-binding</keyword>
<evidence type="ECO:0000256" key="2">
    <source>
        <dbReference type="ARBA" id="ARBA00023015"/>
    </source>
</evidence>
<dbReference type="InterPro" id="IPR047057">
    <property type="entry name" value="MerR_fam"/>
</dbReference>
<evidence type="ECO:0000259" key="5">
    <source>
        <dbReference type="PROSITE" id="PS50937"/>
    </source>
</evidence>
<dbReference type="SMART" id="SM00422">
    <property type="entry name" value="HTH_MERR"/>
    <property type="match status" value="1"/>
</dbReference>
<feature type="domain" description="HTH merR-type" evidence="5">
    <location>
        <begin position="3"/>
        <end position="71"/>
    </location>
</feature>
<dbReference type="InterPro" id="IPR009061">
    <property type="entry name" value="DNA-bd_dom_put_sf"/>
</dbReference>